<dbReference type="GO" id="GO:0030246">
    <property type="term" value="F:carbohydrate binding"/>
    <property type="evidence" value="ECO:0007669"/>
    <property type="project" value="UniProtKB-KW"/>
</dbReference>
<evidence type="ECO:0000256" key="1">
    <source>
        <dbReference type="ARBA" id="ARBA00006568"/>
    </source>
</evidence>
<keyword evidence="5" id="KW-1185">Reference proteome</keyword>
<dbReference type="InterPro" id="IPR036404">
    <property type="entry name" value="Jacalin-like_lectin_dom_sf"/>
</dbReference>
<dbReference type="SMART" id="SM00915">
    <property type="entry name" value="Jacalin"/>
    <property type="match status" value="1"/>
</dbReference>
<dbReference type="PANTHER" id="PTHR47293:SF70">
    <property type="entry name" value="JACALIN-RELATED LECTIN 24-RELATED"/>
    <property type="match status" value="1"/>
</dbReference>
<dbReference type="Gene3D" id="2.100.10.30">
    <property type="entry name" value="Jacalin-like lectin domain"/>
    <property type="match status" value="1"/>
</dbReference>
<evidence type="ECO:0000256" key="2">
    <source>
        <dbReference type="ARBA" id="ARBA00022734"/>
    </source>
</evidence>
<dbReference type="PANTHER" id="PTHR47293">
    <property type="entry name" value="JACALIN-RELATED LECTIN 3"/>
    <property type="match status" value="1"/>
</dbReference>
<accession>A0A834LTD6</accession>
<feature type="domain" description="Jacalin-type lectin" evidence="3">
    <location>
        <begin position="7"/>
        <end position="159"/>
    </location>
</feature>
<comment type="similarity">
    <text evidence="1">Belongs to the jacalin lectin family.</text>
</comment>
<proteinExistence type="inferred from homology"/>
<dbReference type="Pfam" id="PF01419">
    <property type="entry name" value="Jacalin"/>
    <property type="match status" value="1"/>
</dbReference>
<dbReference type="AlphaFoldDB" id="A0A834LTD6"/>
<protein>
    <recommendedName>
        <fullName evidence="3">Jacalin-type lectin domain-containing protein</fullName>
    </recommendedName>
</protein>
<keyword evidence="2" id="KW-0430">Lectin</keyword>
<organism evidence="4 5">
    <name type="scientific">Rhododendron simsii</name>
    <name type="common">Sims's rhododendron</name>
    <dbReference type="NCBI Taxonomy" id="118357"/>
    <lineage>
        <taxon>Eukaryota</taxon>
        <taxon>Viridiplantae</taxon>
        <taxon>Streptophyta</taxon>
        <taxon>Embryophyta</taxon>
        <taxon>Tracheophyta</taxon>
        <taxon>Spermatophyta</taxon>
        <taxon>Magnoliopsida</taxon>
        <taxon>eudicotyledons</taxon>
        <taxon>Gunneridae</taxon>
        <taxon>Pentapetalae</taxon>
        <taxon>asterids</taxon>
        <taxon>Ericales</taxon>
        <taxon>Ericaceae</taxon>
        <taxon>Ericoideae</taxon>
        <taxon>Rhodoreae</taxon>
        <taxon>Rhododendron</taxon>
    </lineage>
</organism>
<dbReference type="Proteomes" id="UP000626092">
    <property type="component" value="Unassembled WGS sequence"/>
</dbReference>
<name>A0A834LTD6_RHOSS</name>
<dbReference type="OrthoDB" id="581739at2759"/>
<evidence type="ECO:0000313" key="5">
    <source>
        <dbReference type="Proteomes" id="UP000626092"/>
    </source>
</evidence>
<dbReference type="SUPFAM" id="SSF51101">
    <property type="entry name" value="Mannose-binding lectins"/>
    <property type="match status" value="1"/>
</dbReference>
<evidence type="ECO:0000259" key="3">
    <source>
        <dbReference type="PROSITE" id="PS51752"/>
    </source>
</evidence>
<evidence type="ECO:0000313" key="4">
    <source>
        <dbReference type="EMBL" id="KAF7149652.1"/>
    </source>
</evidence>
<dbReference type="InterPro" id="IPR001229">
    <property type="entry name" value="Jacalin-like_lectin_dom"/>
</dbReference>
<dbReference type="EMBL" id="WJXA01000002">
    <property type="protein sequence ID" value="KAF7149652.1"/>
    <property type="molecule type" value="Genomic_DNA"/>
</dbReference>
<dbReference type="PROSITE" id="PS51752">
    <property type="entry name" value="JACALIN_LECTIN"/>
    <property type="match status" value="1"/>
</dbReference>
<comment type="caution">
    <text evidence="4">The sequence shown here is derived from an EMBL/GenBank/DDBJ whole genome shotgun (WGS) entry which is preliminary data.</text>
</comment>
<gene>
    <name evidence="4" type="ORF">RHSIM_Rhsim02G0004300</name>
</gene>
<sequence>METQKMLIKLGSIENTQGEVWDHQGKTEVAEIFISYGDHVINFVQFLYVENECLVLSERQGSTTIGKFFTLVKLNYPDEFLTSITGTCGLHAGRIVVKSITFGTNQGVRGPFGNKNAGVNIVGDTVFNFLMGKDRQCFGGFHGSTIKGVLESIGVYVKPTTTPRKT</sequence>
<reference evidence="4" key="1">
    <citation type="submission" date="2019-11" db="EMBL/GenBank/DDBJ databases">
        <authorList>
            <person name="Liu Y."/>
            <person name="Hou J."/>
            <person name="Li T.-Q."/>
            <person name="Guan C.-H."/>
            <person name="Wu X."/>
            <person name="Wu H.-Z."/>
            <person name="Ling F."/>
            <person name="Zhang R."/>
            <person name="Shi X.-G."/>
            <person name="Ren J.-P."/>
            <person name="Chen E.-F."/>
            <person name="Sun J.-M."/>
        </authorList>
    </citation>
    <scope>NUCLEOTIDE SEQUENCE</scope>
    <source>
        <strain evidence="4">Adult_tree_wgs_1</strain>
        <tissue evidence="4">Leaves</tissue>
    </source>
</reference>